<accession>A0ABP8JS88</accession>
<sequence>MLGQPAPEPFDPQVLRLYSVLRRQGIDPKRHQGWARVRRGVWVKAGTWAGLTPEQRHAARAHALTLVCDPDRSWTFTHETAAAVWGLPRIEPWPDAVRTLVVGTRRRGSPGVRPTPGLDVVAEVVHGIRVTPVGRTVVDLARSGSLPTAVAAADHALRHGLCTRDDLAREADAVPRRRRGRPQAALVVDLADGDSMSAGESLSRVQMFRLGVPRPRLQVRHEDAQGLIGIVDFDWDGAVGEFDGKVKYRASDGDSAAQVSEVLWREKKREDRLRARGRVARWTWEIALDQERLGAVLAAQGVLPDPRASWFDLGQRRVG</sequence>
<evidence type="ECO:0000313" key="1">
    <source>
        <dbReference type="EMBL" id="GAA4394956.1"/>
    </source>
</evidence>
<evidence type="ECO:0008006" key="3">
    <source>
        <dbReference type="Google" id="ProtNLM"/>
    </source>
</evidence>
<protein>
    <recommendedName>
        <fullName evidence="3">Transcriptional regulator, AbiEi antitoxin, Type IV TA system</fullName>
    </recommendedName>
</protein>
<reference evidence="2" key="1">
    <citation type="journal article" date="2019" name="Int. J. Syst. Evol. Microbiol.">
        <title>The Global Catalogue of Microorganisms (GCM) 10K type strain sequencing project: providing services to taxonomists for standard genome sequencing and annotation.</title>
        <authorList>
            <consortium name="The Broad Institute Genomics Platform"/>
            <consortium name="The Broad Institute Genome Sequencing Center for Infectious Disease"/>
            <person name="Wu L."/>
            <person name="Ma J."/>
        </authorList>
    </citation>
    <scope>NUCLEOTIDE SEQUENCE [LARGE SCALE GENOMIC DNA]</scope>
    <source>
        <strain evidence="2">JCM 17738</strain>
    </source>
</reference>
<name>A0ABP8JS88_9MICO</name>
<proteinExistence type="predicted"/>
<dbReference type="RefSeq" id="WP_159902083.1">
    <property type="nucleotide sequence ID" value="NZ_BAABFX010000025.1"/>
</dbReference>
<comment type="caution">
    <text evidence="1">The sequence shown here is derived from an EMBL/GenBank/DDBJ whole genome shotgun (WGS) entry which is preliminary data.</text>
</comment>
<evidence type="ECO:0000313" key="2">
    <source>
        <dbReference type="Proteomes" id="UP001500390"/>
    </source>
</evidence>
<keyword evidence="2" id="KW-1185">Reference proteome</keyword>
<dbReference type="EMBL" id="BAABFX010000025">
    <property type="protein sequence ID" value="GAA4394956.1"/>
    <property type="molecule type" value="Genomic_DNA"/>
</dbReference>
<gene>
    <name evidence="1" type="ORF">GCM10023153_16550</name>
</gene>
<organism evidence="1 2">
    <name type="scientific">Ornithinibacter aureus</name>
    <dbReference type="NCBI Taxonomy" id="622664"/>
    <lineage>
        <taxon>Bacteria</taxon>
        <taxon>Bacillati</taxon>
        <taxon>Actinomycetota</taxon>
        <taxon>Actinomycetes</taxon>
        <taxon>Micrococcales</taxon>
        <taxon>Intrasporangiaceae</taxon>
        <taxon>Ornithinibacter</taxon>
    </lineage>
</organism>
<dbReference type="Proteomes" id="UP001500390">
    <property type="component" value="Unassembled WGS sequence"/>
</dbReference>